<reference evidence="3" key="1">
    <citation type="submission" date="2019-09" db="EMBL/GenBank/DDBJ databases">
        <title>Bird 10,000 Genomes (B10K) Project - Family phase.</title>
        <authorList>
            <person name="Zhang G."/>
        </authorList>
    </citation>
    <scope>NUCLEOTIDE SEQUENCE</scope>
    <source>
        <strain evidence="3">OUT-0039</strain>
        <tissue evidence="3">Muscle</tissue>
    </source>
</reference>
<name>A0A851SAK4_CERFA</name>
<dbReference type="PANTHER" id="PTHR16294:SF7">
    <property type="entry name" value="DYSBINDIN DOMAIN-CONTAINING PROTEIN 2"/>
    <property type="match status" value="1"/>
</dbReference>
<dbReference type="AlphaFoldDB" id="A0A851SAK4"/>
<feature type="compositionally biased region" description="Low complexity" evidence="2">
    <location>
        <begin position="127"/>
        <end position="140"/>
    </location>
</feature>
<dbReference type="InterPro" id="IPR007531">
    <property type="entry name" value="Dysbindin"/>
</dbReference>
<dbReference type="EMBL" id="WBNC01001977">
    <property type="protein sequence ID" value="NXD01616.1"/>
    <property type="molecule type" value="Genomic_DNA"/>
</dbReference>
<protein>
    <submittedName>
        <fullName evidence="3">DTBP1 protein</fullName>
    </submittedName>
</protein>
<accession>A0A851SAK4</accession>
<comment type="caution">
    <text evidence="3">The sequence shown here is derived from an EMBL/GenBank/DDBJ whole genome shotgun (WGS) entry which is preliminary data.</text>
</comment>
<feature type="non-terminal residue" evidence="3">
    <location>
        <position position="1"/>
    </location>
</feature>
<evidence type="ECO:0000256" key="2">
    <source>
        <dbReference type="SAM" id="MobiDB-lite"/>
    </source>
</evidence>
<feature type="region of interest" description="Disordered" evidence="2">
    <location>
        <begin position="119"/>
        <end position="162"/>
    </location>
</feature>
<dbReference type="PANTHER" id="PTHR16294">
    <property type="entry name" value="DYSTROBREVIN BINDING PROTEIN 1 DYSBINDIN"/>
    <property type="match status" value="1"/>
</dbReference>
<keyword evidence="4" id="KW-1185">Reference proteome</keyword>
<feature type="compositionally biased region" description="Acidic residues" evidence="2">
    <location>
        <begin position="153"/>
        <end position="162"/>
    </location>
</feature>
<evidence type="ECO:0000313" key="4">
    <source>
        <dbReference type="Proteomes" id="UP000611277"/>
    </source>
</evidence>
<sequence length="162" mass="18214">DMEQAQRNRDAEQMQQQQQQLKLRDRQKFFEEVFQHDVDFFFPMSHLQIEHRRPPLGSISSMEVNVDMLEQMDVLDLSDQDTVDVFLGCGTEESSIAGSLPGTDDSQCPEEITLQVPNAAEIKSRISSTSSASTDLNSLDTSEEGAETPVVQSDEEDLQEDS</sequence>
<feature type="non-terminal residue" evidence="3">
    <location>
        <position position="162"/>
    </location>
</feature>
<dbReference type="Proteomes" id="UP000611277">
    <property type="component" value="Unassembled WGS sequence"/>
</dbReference>
<feature type="region of interest" description="Disordered" evidence="2">
    <location>
        <begin position="1"/>
        <end position="20"/>
    </location>
</feature>
<dbReference type="GO" id="GO:0005737">
    <property type="term" value="C:cytoplasm"/>
    <property type="evidence" value="ECO:0007669"/>
    <property type="project" value="InterPro"/>
</dbReference>
<organism evidence="3 4">
    <name type="scientific">Certhia familiaris</name>
    <name type="common">Eurasian treecreeper</name>
    <dbReference type="NCBI Taxonomy" id="73333"/>
    <lineage>
        <taxon>Eukaryota</taxon>
        <taxon>Metazoa</taxon>
        <taxon>Chordata</taxon>
        <taxon>Craniata</taxon>
        <taxon>Vertebrata</taxon>
        <taxon>Euteleostomi</taxon>
        <taxon>Archelosauria</taxon>
        <taxon>Archosauria</taxon>
        <taxon>Dinosauria</taxon>
        <taxon>Saurischia</taxon>
        <taxon>Theropoda</taxon>
        <taxon>Coelurosauria</taxon>
        <taxon>Aves</taxon>
        <taxon>Neognathae</taxon>
        <taxon>Neoaves</taxon>
        <taxon>Telluraves</taxon>
        <taxon>Australaves</taxon>
        <taxon>Passeriformes</taxon>
        <taxon>Certhiidae</taxon>
        <taxon>Certhiinae</taxon>
        <taxon>Certhia</taxon>
    </lineage>
</organism>
<comment type="similarity">
    <text evidence="1">Belongs to the dysbindin family.</text>
</comment>
<feature type="compositionally biased region" description="Basic and acidic residues" evidence="2">
    <location>
        <begin position="1"/>
        <end position="12"/>
    </location>
</feature>
<gene>
    <name evidence="3" type="primary">Dtnbp1_1</name>
    <name evidence="3" type="ORF">CERFAM_R08685</name>
</gene>
<evidence type="ECO:0000313" key="3">
    <source>
        <dbReference type="EMBL" id="NXD01616.1"/>
    </source>
</evidence>
<dbReference type="Pfam" id="PF04440">
    <property type="entry name" value="Dysbindin"/>
    <property type="match status" value="1"/>
</dbReference>
<evidence type="ECO:0000256" key="1">
    <source>
        <dbReference type="ARBA" id="ARBA00008686"/>
    </source>
</evidence>
<proteinExistence type="inferred from homology"/>